<dbReference type="Proteomes" id="UP001054945">
    <property type="component" value="Unassembled WGS sequence"/>
</dbReference>
<accession>A0AAV4PAG2</accession>
<comment type="caution">
    <text evidence="1">The sequence shown here is derived from an EMBL/GenBank/DDBJ whole genome shotgun (WGS) entry which is preliminary data.</text>
</comment>
<reference evidence="1 2" key="1">
    <citation type="submission" date="2021-06" db="EMBL/GenBank/DDBJ databases">
        <title>Caerostris extrusa draft genome.</title>
        <authorList>
            <person name="Kono N."/>
            <person name="Arakawa K."/>
        </authorList>
    </citation>
    <scope>NUCLEOTIDE SEQUENCE [LARGE SCALE GENOMIC DNA]</scope>
</reference>
<name>A0AAV4PAG2_CAEEX</name>
<evidence type="ECO:0000313" key="2">
    <source>
        <dbReference type="Proteomes" id="UP001054945"/>
    </source>
</evidence>
<keyword evidence="2" id="KW-1185">Reference proteome</keyword>
<sequence length="77" mass="8458">MIDKNAEQLISSSSPFRYGIHNSVINGHGQQLQSRLSCGGGYFFLSSIDPLDTQGAKHLYQAPELHEQVSRGRVEGV</sequence>
<dbReference type="EMBL" id="BPLR01004201">
    <property type="protein sequence ID" value="GIX93141.1"/>
    <property type="molecule type" value="Genomic_DNA"/>
</dbReference>
<gene>
    <name evidence="1" type="ORF">CEXT_264131</name>
</gene>
<evidence type="ECO:0000313" key="1">
    <source>
        <dbReference type="EMBL" id="GIX93141.1"/>
    </source>
</evidence>
<proteinExistence type="predicted"/>
<organism evidence="1 2">
    <name type="scientific">Caerostris extrusa</name>
    <name type="common">Bark spider</name>
    <name type="synonym">Caerostris bankana</name>
    <dbReference type="NCBI Taxonomy" id="172846"/>
    <lineage>
        <taxon>Eukaryota</taxon>
        <taxon>Metazoa</taxon>
        <taxon>Ecdysozoa</taxon>
        <taxon>Arthropoda</taxon>
        <taxon>Chelicerata</taxon>
        <taxon>Arachnida</taxon>
        <taxon>Araneae</taxon>
        <taxon>Araneomorphae</taxon>
        <taxon>Entelegynae</taxon>
        <taxon>Araneoidea</taxon>
        <taxon>Araneidae</taxon>
        <taxon>Caerostris</taxon>
    </lineage>
</organism>
<dbReference type="AlphaFoldDB" id="A0AAV4PAG2"/>
<protein>
    <submittedName>
        <fullName evidence="1">Uncharacterized protein</fullName>
    </submittedName>
</protein>